<dbReference type="GO" id="GO:0003677">
    <property type="term" value="F:DNA binding"/>
    <property type="evidence" value="ECO:0007669"/>
    <property type="project" value="UniProtKB-KW"/>
</dbReference>
<dbReference type="Gene3D" id="3.70.10.10">
    <property type="match status" value="1"/>
</dbReference>
<dbReference type="AlphaFoldDB" id="A0A4W5P694"/>
<proteinExistence type="inferred from homology"/>
<dbReference type="GO" id="GO:0006272">
    <property type="term" value="P:leading strand elongation"/>
    <property type="evidence" value="ECO:0007669"/>
    <property type="project" value="TreeGrafter"/>
</dbReference>
<dbReference type="Pfam" id="PF02747">
    <property type="entry name" value="PCNA_C"/>
    <property type="match status" value="1"/>
</dbReference>
<evidence type="ECO:0000259" key="5">
    <source>
        <dbReference type="Pfam" id="PF02747"/>
    </source>
</evidence>
<sequence length="156" mass="17452">MKDLITEACWNVSSSGILLQSMDSSRFPFNIANYVEFLRCAGNENIIILCADDTAETLVLVFETENQEKVSDYEMKLMDLDVEQLRIPMKYSEFSRICRDLPQIGDAVMITCAKGGDQFSASGELGTGIIKLSQTNSVVKATEVEYRIADMGHIKY</sequence>
<name>A0A4W5P694_9TELE</name>
<comment type="similarity">
    <text evidence="1">Belongs to the PCNA family.</text>
</comment>
<dbReference type="GO" id="GO:0006298">
    <property type="term" value="P:mismatch repair"/>
    <property type="evidence" value="ECO:0007669"/>
    <property type="project" value="TreeGrafter"/>
</dbReference>
<dbReference type="InterPro" id="IPR022649">
    <property type="entry name" value="Pr_cel_nuc_antig_C"/>
</dbReference>
<protein>
    <recommendedName>
        <fullName evidence="2">Proliferating cell nuclear antigen</fullName>
    </recommendedName>
</protein>
<keyword evidence="3" id="KW-0238">DNA-binding</keyword>
<organism evidence="6 7">
    <name type="scientific">Hucho hucho</name>
    <name type="common">huchen</name>
    <dbReference type="NCBI Taxonomy" id="62062"/>
    <lineage>
        <taxon>Eukaryota</taxon>
        <taxon>Metazoa</taxon>
        <taxon>Chordata</taxon>
        <taxon>Craniata</taxon>
        <taxon>Vertebrata</taxon>
        <taxon>Euteleostomi</taxon>
        <taxon>Actinopterygii</taxon>
        <taxon>Neopterygii</taxon>
        <taxon>Teleostei</taxon>
        <taxon>Protacanthopterygii</taxon>
        <taxon>Salmoniformes</taxon>
        <taxon>Salmonidae</taxon>
        <taxon>Salmoninae</taxon>
        <taxon>Hucho</taxon>
    </lineage>
</organism>
<reference evidence="6" key="2">
    <citation type="submission" date="2025-08" db="UniProtKB">
        <authorList>
            <consortium name="Ensembl"/>
        </authorList>
    </citation>
    <scope>IDENTIFICATION</scope>
</reference>
<evidence type="ECO:0000256" key="2">
    <source>
        <dbReference type="ARBA" id="ARBA00020229"/>
    </source>
</evidence>
<dbReference type="CDD" id="cd00577">
    <property type="entry name" value="PCNA"/>
    <property type="match status" value="1"/>
</dbReference>
<dbReference type="GO" id="GO:0006275">
    <property type="term" value="P:regulation of DNA replication"/>
    <property type="evidence" value="ECO:0007669"/>
    <property type="project" value="InterPro"/>
</dbReference>
<dbReference type="GO" id="GO:0030337">
    <property type="term" value="F:DNA polymerase processivity factor activity"/>
    <property type="evidence" value="ECO:0007669"/>
    <property type="project" value="InterPro"/>
</dbReference>
<evidence type="ECO:0000313" key="6">
    <source>
        <dbReference type="Ensembl" id="ENSHHUP00000057070.1"/>
    </source>
</evidence>
<dbReference type="InterPro" id="IPR022648">
    <property type="entry name" value="Pr_cel_nuc_antig_N"/>
</dbReference>
<feature type="domain" description="Proliferating cell nuclear antigen PCNA N-terminal" evidence="4">
    <location>
        <begin position="1"/>
        <end position="26"/>
    </location>
</feature>
<dbReference type="GO" id="GO:0043626">
    <property type="term" value="C:PCNA complex"/>
    <property type="evidence" value="ECO:0007669"/>
    <property type="project" value="TreeGrafter"/>
</dbReference>
<dbReference type="STRING" id="62062.ENSHHUP00000057070"/>
<reference evidence="7" key="1">
    <citation type="submission" date="2018-06" db="EMBL/GenBank/DDBJ databases">
        <title>Genome assembly of Danube salmon.</title>
        <authorList>
            <person name="Macqueen D.J."/>
            <person name="Gundappa M.K."/>
        </authorList>
    </citation>
    <scope>NUCLEOTIDE SEQUENCE [LARGE SCALE GENOMIC DNA]</scope>
</reference>
<dbReference type="SUPFAM" id="SSF55979">
    <property type="entry name" value="DNA clamp"/>
    <property type="match status" value="2"/>
</dbReference>
<dbReference type="PANTHER" id="PTHR11352:SF0">
    <property type="entry name" value="PROLIFERATING CELL NUCLEAR ANTIGEN"/>
    <property type="match status" value="1"/>
</dbReference>
<dbReference type="GeneTree" id="ENSGT00390000004965"/>
<dbReference type="PANTHER" id="PTHR11352">
    <property type="entry name" value="PROLIFERATING CELL NUCLEAR ANTIGEN"/>
    <property type="match status" value="1"/>
</dbReference>
<feature type="domain" description="Proliferating cell nuclear antigen PCNA C-terminal" evidence="5">
    <location>
        <begin position="87"/>
        <end position="141"/>
    </location>
</feature>
<evidence type="ECO:0000256" key="1">
    <source>
        <dbReference type="ARBA" id="ARBA00010462"/>
    </source>
</evidence>
<evidence type="ECO:0000259" key="4">
    <source>
        <dbReference type="Pfam" id="PF00705"/>
    </source>
</evidence>
<dbReference type="Ensembl" id="ENSHHUT00000059033.1">
    <property type="protein sequence ID" value="ENSHHUP00000057070.1"/>
    <property type="gene ID" value="ENSHHUG00000034015.1"/>
</dbReference>
<feature type="domain" description="Proliferating cell nuclear antigen PCNA N-terminal" evidence="4">
    <location>
        <begin position="29"/>
        <end position="83"/>
    </location>
</feature>
<keyword evidence="7" id="KW-1185">Reference proteome</keyword>
<reference evidence="6" key="3">
    <citation type="submission" date="2025-09" db="UniProtKB">
        <authorList>
            <consortium name="Ensembl"/>
        </authorList>
    </citation>
    <scope>IDENTIFICATION</scope>
</reference>
<dbReference type="Pfam" id="PF00705">
    <property type="entry name" value="PCNA_N"/>
    <property type="match status" value="2"/>
</dbReference>
<accession>A0A4W5P694</accession>
<dbReference type="Proteomes" id="UP000314982">
    <property type="component" value="Unassembled WGS sequence"/>
</dbReference>
<dbReference type="GO" id="GO:0019985">
    <property type="term" value="P:translesion synthesis"/>
    <property type="evidence" value="ECO:0007669"/>
    <property type="project" value="TreeGrafter"/>
</dbReference>
<dbReference type="InterPro" id="IPR046938">
    <property type="entry name" value="DNA_clamp_sf"/>
</dbReference>
<evidence type="ECO:0000256" key="3">
    <source>
        <dbReference type="ARBA" id="ARBA00023125"/>
    </source>
</evidence>
<dbReference type="InterPro" id="IPR000730">
    <property type="entry name" value="Pr_cel_nuc_antig"/>
</dbReference>
<evidence type="ECO:0000313" key="7">
    <source>
        <dbReference type="Proteomes" id="UP000314982"/>
    </source>
</evidence>
<dbReference type="NCBIfam" id="TIGR00590">
    <property type="entry name" value="pcna"/>
    <property type="match status" value="1"/>
</dbReference>